<feature type="compositionally biased region" description="Low complexity" evidence="5">
    <location>
        <begin position="32"/>
        <end position="53"/>
    </location>
</feature>
<organism evidence="9 10">
    <name type="scientific">Lentinula detonsa</name>
    <dbReference type="NCBI Taxonomy" id="2804962"/>
    <lineage>
        <taxon>Eukaryota</taxon>
        <taxon>Fungi</taxon>
        <taxon>Dikarya</taxon>
        <taxon>Basidiomycota</taxon>
        <taxon>Agaricomycotina</taxon>
        <taxon>Agaricomycetes</taxon>
        <taxon>Agaricomycetidae</taxon>
        <taxon>Agaricales</taxon>
        <taxon>Marasmiineae</taxon>
        <taxon>Omphalotaceae</taxon>
        <taxon>Lentinula</taxon>
    </lineage>
</organism>
<dbReference type="GO" id="GO:0007265">
    <property type="term" value="P:Ras protein signal transduction"/>
    <property type="evidence" value="ECO:0007669"/>
    <property type="project" value="TreeGrafter"/>
</dbReference>
<dbReference type="SUPFAM" id="SSF48366">
    <property type="entry name" value="Ras GEF"/>
    <property type="match status" value="1"/>
</dbReference>
<evidence type="ECO:0000259" key="7">
    <source>
        <dbReference type="PROSITE" id="PS50009"/>
    </source>
</evidence>
<feature type="domain" description="N-terminal Ras-GEF" evidence="8">
    <location>
        <begin position="302"/>
        <end position="442"/>
    </location>
</feature>
<dbReference type="InterPro" id="IPR036028">
    <property type="entry name" value="SH3-like_dom_sf"/>
</dbReference>
<dbReference type="GO" id="GO:0005085">
    <property type="term" value="F:guanyl-nucleotide exchange factor activity"/>
    <property type="evidence" value="ECO:0007669"/>
    <property type="project" value="UniProtKB-KW"/>
</dbReference>
<dbReference type="Pfam" id="PF00018">
    <property type="entry name" value="SH3_1"/>
    <property type="match status" value="1"/>
</dbReference>
<protein>
    <submittedName>
        <fullName evidence="9">Ras guanine nucleotide exchange factor domain-containing protein</fullName>
    </submittedName>
</protein>
<dbReference type="InterPro" id="IPR001895">
    <property type="entry name" value="RASGEF_cat_dom"/>
</dbReference>
<dbReference type="Gene3D" id="1.10.840.10">
    <property type="entry name" value="Ras guanine-nucleotide exchange factors catalytic domain"/>
    <property type="match status" value="1"/>
</dbReference>
<dbReference type="PANTHER" id="PTHR23113">
    <property type="entry name" value="GUANINE NUCLEOTIDE EXCHANGE FACTOR"/>
    <property type="match status" value="1"/>
</dbReference>
<dbReference type="EMBL" id="JANVFU010000001">
    <property type="protein sequence ID" value="KAJ3750953.1"/>
    <property type="molecule type" value="Genomic_DNA"/>
</dbReference>
<feature type="domain" description="Ras-GEF" evidence="7">
    <location>
        <begin position="471"/>
        <end position="703"/>
    </location>
</feature>
<feature type="compositionally biased region" description="Pro residues" evidence="5">
    <location>
        <begin position="185"/>
        <end position="203"/>
    </location>
</feature>
<evidence type="ECO:0000313" key="10">
    <source>
        <dbReference type="Proteomes" id="UP001142393"/>
    </source>
</evidence>
<evidence type="ECO:0000256" key="3">
    <source>
        <dbReference type="PROSITE-ProRule" id="PRU00168"/>
    </source>
</evidence>
<dbReference type="Proteomes" id="UP001142393">
    <property type="component" value="Unassembled WGS sequence"/>
</dbReference>
<keyword evidence="1 4" id="KW-0728">SH3 domain</keyword>
<dbReference type="Pfam" id="PF00617">
    <property type="entry name" value="RasGEF"/>
    <property type="match status" value="1"/>
</dbReference>
<reference evidence="9 10" key="1">
    <citation type="journal article" date="2023" name="Proc. Natl. Acad. Sci. U.S.A.">
        <title>A global phylogenomic analysis of the shiitake genus Lentinula.</title>
        <authorList>
            <person name="Sierra-Patev S."/>
            <person name="Min B."/>
            <person name="Naranjo-Ortiz M."/>
            <person name="Looney B."/>
            <person name="Konkel Z."/>
            <person name="Slot J.C."/>
            <person name="Sakamoto Y."/>
            <person name="Steenwyk J.L."/>
            <person name="Rokas A."/>
            <person name="Carro J."/>
            <person name="Camarero S."/>
            <person name="Ferreira P."/>
            <person name="Molpeceres G."/>
            <person name="Ruiz-Duenas F.J."/>
            <person name="Serrano A."/>
            <person name="Henrissat B."/>
            <person name="Drula E."/>
            <person name="Hughes K.W."/>
            <person name="Mata J.L."/>
            <person name="Ishikawa N.K."/>
            <person name="Vargas-Isla R."/>
            <person name="Ushijima S."/>
            <person name="Smith C.A."/>
            <person name="Donoghue J."/>
            <person name="Ahrendt S."/>
            <person name="Andreopoulos W."/>
            <person name="He G."/>
            <person name="LaButti K."/>
            <person name="Lipzen A."/>
            <person name="Ng V."/>
            <person name="Riley R."/>
            <person name="Sandor L."/>
            <person name="Barry K."/>
            <person name="Martinez A.T."/>
            <person name="Xiao Y."/>
            <person name="Gibbons J.G."/>
            <person name="Terashima K."/>
            <person name="Grigoriev I.V."/>
            <person name="Hibbett D."/>
        </authorList>
    </citation>
    <scope>NUCLEOTIDE SEQUENCE [LARGE SCALE GENOMIC DNA]</scope>
    <source>
        <strain evidence="9 10">TFB7810</strain>
    </source>
</reference>
<dbReference type="PANTHER" id="PTHR23113:SF368">
    <property type="entry name" value="CELL DIVISION CONTROL PROTEIN 25"/>
    <property type="match status" value="1"/>
</dbReference>
<feature type="region of interest" description="Disordered" evidence="5">
    <location>
        <begin position="28"/>
        <end position="53"/>
    </location>
</feature>
<dbReference type="Gene3D" id="1.20.870.10">
    <property type="entry name" value="Son of sevenless (SoS) protein Chain: S domain 1"/>
    <property type="match status" value="1"/>
</dbReference>
<keyword evidence="2 3" id="KW-0344">Guanine-nucleotide releasing factor</keyword>
<dbReference type="InterPro" id="IPR000651">
    <property type="entry name" value="Ras-like_Gua-exchang_fac_N"/>
</dbReference>
<dbReference type="GO" id="GO:0005886">
    <property type="term" value="C:plasma membrane"/>
    <property type="evidence" value="ECO:0007669"/>
    <property type="project" value="TreeGrafter"/>
</dbReference>
<dbReference type="CDD" id="cd06224">
    <property type="entry name" value="REM"/>
    <property type="match status" value="1"/>
</dbReference>
<sequence length="768" mass="87668">MSVATSHSQAIRQLLHLSIDPQIYSSSPIQVSPDSPYTPSSSPSCDSTGTSPSSSGSDSMICSVLCMHDFISDDEAHLSFSRNEILDIIKQEESGWWAAMRRGGDTIAWIPQAFVKPLEEEMAEKLLNVREGLRIYEYEAEQLYVSAPISRIPYEEGHTSVLSFTNVPEGNAYQNISDQRRSGRPYPPPSPATPMPQPPPPNILPTLSTNKSTPPTPKQLDIFISPQIRGTSSSATRRPLPPLVTLSEGSVGNDPFVSPDTKRRDEKIKKLTGCDEALAFLNAVNPPWYLKPRYTDKIQIDAEGKLISGTRIALVERLVWDIIPSTKNLRQNVQDNYERMFLTTFRTFMTPDDLFDMLVDIYRMPYPENLTEPEFDEWKDRCLQPTQRHILVVFTMWLEEYRLLEEEPYISRRLMEFLGLIKQPSPLAATAQGIIDAIIRLTFETSPQATSSPTDRRKKHKSLKNELLSLQPSDVAEQLALYEWKYYIKITPQDCITQATQGTCTRSKAALTAFCSTHDKVAAWVTDTILNNHLLSRRSDTVDFWIKVAEKCRNLNNFASMSAIINALSSTVIKRLSLTWLHVGRRNTLEMLLKYNEPSGGFSAYRQLHLHAINAPCVPFIGMYLTELVHIKDQYSDEAGRVSMVQRQRWYDVVMIMLQSQANPYNIVENDTMKFIQNNLRGWTATKDWQAKFWSKSSEVQKSEREKADIRKGLGHFYSLFLSATCSDLQISQRRRDFREVSTSVRNHEICSVNLCVHVIEKFYLYRM</sequence>
<evidence type="ECO:0000256" key="1">
    <source>
        <dbReference type="ARBA" id="ARBA00022443"/>
    </source>
</evidence>
<dbReference type="InterPro" id="IPR008937">
    <property type="entry name" value="Ras-like_GEF"/>
</dbReference>
<dbReference type="SMART" id="SM00147">
    <property type="entry name" value="RasGEF"/>
    <property type="match status" value="1"/>
</dbReference>
<dbReference type="SMART" id="SM00229">
    <property type="entry name" value="RasGEFN"/>
    <property type="match status" value="1"/>
</dbReference>
<evidence type="ECO:0000256" key="2">
    <source>
        <dbReference type="ARBA" id="ARBA00022658"/>
    </source>
</evidence>
<dbReference type="AlphaFoldDB" id="A0A9W8U3J4"/>
<evidence type="ECO:0000259" key="6">
    <source>
        <dbReference type="PROSITE" id="PS50002"/>
    </source>
</evidence>
<name>A0A9W8U3J4_9AGAR</name>
<dbReference type="CDD" id="cd00174">
    <property type="entry name" value="SH3"/>
    <property type="match status" value="1"/>
</dbReference>
<dbReference type="Gene3D" id="2.30.30.40">
    <property type="entry name" value="SH3 Domains"/>
    <property type="match status" value="1"/>
</dbReference>
<dbReference type="InterPro" id="IPR036964">
    <property type="entry name" value="RASGEF_cat_dom_sf"/>
</dbReference>
<accession>A0A9W8U3J4</accession>
<gene>
    <name evidence="9" type="ORF">DFH05DRAFT_1387297</name>
</gene>
<dbReference type="PROSITE" id="PS50212">
    <property type="entry name" value="RASGEF_NTER"/>
    <property type="match status" value="1"/>
</dbReference>
<dbReference type="Pfam" id="PF00618">
    <property type="entry name" value="RasGEF_N"/>
    <property type="match status" value="1"/>
</dbReference>
<dbReference type="PROSITE" id="PS50002">
    <property type="entry name" value="SH3"/>
    <property type="match status" value="1"/>
</dbReference>
<dbReference type="InterPro" id="IPR023578">
    <property type="entry name" value="Ras_GEF_dom_sf"/>
</dbReference>
<dbReference type="InterPro" id="IPR001452">
    <property type="entry name" value="SH3_domain"/>
</dbReference>
<proteinExistence type="predicted"/>
<evidence type="ECO:0000256" key="4">
    <source>
        <dbReference type="PROSITE-ProRule" id="PRU00192"/>
    </source>
</evidence>
<keyword evidence="10" id="KW-1185">Reference proteome</keyword>
<dbReference type="SMART" id="SM00326">
    <property type="entry name" value="SH3"/>
    <property type="match status" value="1"/>
</dbReference>
<comment type="caution">
    <text evidence="9">The sequence shown here is derived from an EMBL/GenBank/DDBJ whole genome shotgun (WGS) entry which is preliminary data.</text>
</comment>
<evidence type="ECO:0000313" key="9">
    <source>
        <dbReference type="EMBL" id="KAJ3750953.1"/>
    </source>
</evidence>
<evidence type="ECO:0000256" key="5">
    <source>
        <dbReference type="SAM" id="MobiDB-lite"/>
    </source>
</evidence>
<feature type="region of interest" description="Disordered" evidence="5">
    <location>
        <begin position="175"/>
        <end position="263"/>
    </location>
</feature>
<dbReference type="PROSITE" id="PS50009">
    <property type="entry name" value="RASGEF_CAT"/>
    <property type="match status" value="1"/>
</dbReference>
<feature type="domain" description="SH3" evidence="6">
    <location>
        <begin position="59"/>
        <end position="120"/>
    </location>
</feature>
<evidence type="ECO:0000259" key="8">
    <source>
        <dbReference type="PROSITE" id="PS50212"/>
    </source>
</evidence>
<dbReference type="SUPFAM" id="SSF50044">
    <property type="entry name" value="SH3-domain"/>
    <property type="match status" value="1"/>
</dbReference>